<reference evidence="1" key="2">
    <citation type="submission" date="2006-01" db="EMBL/GenBank/DDBJ databases">
        <authorList>
            <person name="Genoscope"/>
        </authorList>
    </citation>
    <scope>NUCLEOTIDE SEQUENCE</scope>
</reference>
<proteinExistence type="predicted"/>
<reference evidence="1" key="1">
    <citation type="journal article" date="2006" name="Nature">
        <title>Deciphering the evolution and metabolism of an anammox bacterium from a community genome.</title>
        <authorList>
            <person name="Strous M."/>
            <person name="Pelletier E."/>
            <person name="Mangenot S."/>
            <person name="Rattei T."/>
            <person name="Lehner A."/>
            <person name="Taylor M.W."/>
            <person name="Horn M."/>
            <person name="Daims H."/>
            <person name="Bartol-Mavel D."/>
            <person name="Wincker P."/>
            <person name="Barbe V."/>
            <person name="Fonknechten N."/>
            <person name="Vallenet D."/>
            <person name="Segurens B."/>
            <person name="Schenowitz-Truong C."/>
            <person name="Medigue C."/>
            <person name="Collingro A."/>
            <person name="Snel B."/>
            <person name="Dutilh B.E."/>
            <person name="OpDenCamp H.J.M."/>
            <person name="vanDerDrift C."/>
            <person name="Cirpus I."/>
            <person name="vanDePas-Schoonen K.T."/>
            <person name="Harhangi H.R."/>
            <person name="vanNiftrik L."/>
            <person name="Schmid M."/>
            <person name="Keltjens J."/>
            <person name="vanDeVossenberg J."/>
            <person name="Kartal B."/>
            <person name="Meier H."/>
            <person name="Frishman D."/>
            <person name="Huynen M.A."/>
            <person name="Mewes H."/>
            <person name="Weissenbach J."/>
            <person name="Jetten M.S.M."/>
            <person name="Wagner M."/>
            <person name="LePaslier D."/>
        </authorList>
    </citation>
    <scope>NUCLEOTIDE SEQUENCE</scope>
</reference>
<evidence type="ECO:0000313" key="1">
    <source>
        <dbReference type="EMBL" id="CAJ71491.1"/>
    </source>
</evidence>
<dbReference type="AlphaFoldDB" id="Q1PW95"/>
<dbReference type="EMBL" id="CT573073">
    <property type="protein sequence ID" value="CAJ71491.1"/>
    <property type="molecule type" value="Genomic_DNA"/>
</dbReference>
<organism evidence="1">
    <name type="scientific">Kuenenia stuttgartiensis</name>
    <dbReference type="NCBI Taxonomy" id="174633"/>
    <lineage>
        <taxon>Bacteria</taxon>
        <taxon>Pseudomonadati</taxon>
        <taxon>Planctomycetota</taxon>
        <taxon>Candidatus Brocadiia</taxon>
        <taxon>Candidatus Brocadiales</taxon>
        <taxon>Candidatus Brocadiaceae</taxon>
        <taxon>Candidatus Kuenenia</taxon>
    </lineage>
</organism>
<protein>
    <submittedName>
        <fullName evidence="1">Uncharacterized protein</fullName>
    </submittedName>
</protein>
<accession>Q1PW95</accession>
<name>Q1PW95_KUEST</name>
<gene>
    <name evidence="1" type="ORF">kustc0746</name>
</gene>
<sequence>MFSPIIPFDFNSTMRGRRFSICTFIVCILSAKITVATGQIPLNKIRKNIAKKFDFIYFSPSDKNLLINKKLLARVWRLRCFRITDFPAECFCGFIKVAKKIIQLPIYSYIHINGNLHWFDFKFYLMFRFTTMQDKKKHYT</sequence>